<accession>A0A6J4RYR3</accession>
<dbReference type="InterPro" id="IPR029058">
    <property type="entry name" value="AB_hydrolase_fold"/>
</dbReference>
<reference evidence="2" key="1">
    <citation type="submission" date="2020-02" db="EMBL/GenBank/DDBJ databases">
        <authorList>
            <person name="Meier V. D."/>
        </authorList>
    </citation>
    <scope>NUCLEOTIDE SEQUENCE</scope>
    <source>
        <strain evidence="2">AVDCRST_MAG85</strain>
    </source>
</reference>
<dbReference type="AlphaFoldDB" id="A0A6J4RYR3"/>
<sequence length="182" mass="19221">MPRAVLLAVAALLALAPAAASGQTTVTVPGVPAAGPAKYDKSFVTKIGPSSAKTVLVLVPGYAGGAGGFLQVGRDLVKQVPGMQVWALDRRSQALEDTSYFERGLRGQVTPQQVFDYYLGWIGNEGQQPRFTPPDTKSLSFARDWGLPTHLGDLRRVIVSAKRQGKRVILGGHSLGGSNPAN</sequence>
<gene>
    <name evidence="2" type="ORF">AVDCRST_MAG85-906</name>
</gene>
<proteinExistence type="predicted"/>
<dbReference type="Gene3D" id="3.40.50.1820">
    <property type="entry name" value="alpha/beta hydrolase"/>
    <property type="match status" value="1"/>
</dbReference>
<evidence type="ECO:0000313" key="2">
    <source>
        <dbReference type="EMBL" id="CAA9485228.1"/>
    </source>
</evidence>
<dbReference type="SUPFAM" id="SSF53474">
    <property type="entry name" value="alpha/beta-Hydrolases"/>
    <property type="match status" value="1"/>
</dbReference>
<protein>
    <submittedName>
        <fullName evidence="2">Uncharacterized protein</fullName>
    </submittedName>
</protein>
<evidence type="ECO:0000256" key="1">
    <source>
        <dbReference type="SAM" id="SignalP"/>
    </source>
</evidence>
<feature type="signal peptide" evidence="1">
    <location>
        <begin position="1"/>
        <end position="22"/>
    </location>
</feature>
<organism evidence="2">
    <name type="scientific">uncultured Solirubrobacteraceae bacterium</name>
    <dbReference type="NCBI Taxonomy" id="1162706"/>
    <lineage>
        <taxon>Bacteria</taxon>
        <taxon>Bacillati</taxon>
        <taxon>Actinomycetota</taxon>
        <taxon>Thermoleophilia</taxon>
        <taxon>Solirubrobacterales</taxon>
        <taxon>Solirubrobacteraceae</taxon>
        <taxon>environmental samples</taxon>
    </lineage>
</organism>
<name>A0A6J4RYR3_9ACTN</name>
<keyword evidence="1" id="KW-0732">Signal</keyword>
<dbReference type="EMBL" id="CADCVT010000100">
    <property type="protein sequence ID" value="CAA9485228.1"/>
    <property type="molecule type" value="Genomic_DNA"/>
</dbReference>
<feature type="chain" id="PRO_5026981863" evidence="1">
    <location>
        <begin position="23"/>
        <end position="182"/>
    </location>
</feature>